<dbReference type="PANTHER" id="PTHR10073">
    <property type="entry name" value="DNA MISMATCH REPAIR PROTEIN MLH, PMS, MUTL"/>
    <property type="match status" value="1"/>
</dbReference>
<dbReference type="NCBIfam" id="TIGR00585">
    <property type="entry name" value="mutl"/>
    <property type="match status" value="1"/>
</dbReference>
<dbReference type="InterPro" id="IPR020568">
    <property type="entry name" value="Ribosomal_Su5_D2-typ_SF"/>
</dbReference>
<evidence type="ECO:0000256" key="3">
    <source>
        <dbReference type="SAM" id="MobiDB-lite"/>
    </source>
</evidence>
<dbReference type="Proteomes" id="UP000515151">
    <property type="component" value="Chromosome 2"/>
</dbReference>
<dbReference type="InterPro" id="IPR042121">
    <property type="entry name" value="MutL_C_regsub"/>
</dbReference>
<dbReference type="OrthoDB" id="429932at2759"/>
<dbReference type="GO" id="GO:0030983">
    <property type="term" value="F:mismatched DNA binding"/>
    <property type="evidence" value="ECO:0007669"/>
    <property type="project" value="InterPro"/>
</dbReference>
<dbReference type="Pfam" id="PF13589">
    <property type="entry name" value="HATPase_c_3"/>
    <property type="match status" value="1"/>
</dbReference>
<dbReference type="SMART" id="SM01340">
    <property type="entry name" value="DNA_mis_repair"/>
    <property type="match status" value="1"/>
</dbReference>
<dbReference type="AlphaFoldDB" id="A0A6P8CID3"/>
<feature type="domain" description="DNA mismatch repair protein S5" evidence="5">
    <location>
        <begin position="214"/>
        <end position="348"/>
    </location>
</feature>
<keyword evidence="2" id="KW-0227">DNA damage</keyword>
<evidence type="ECO:0000256" key="1">
    <source>
        <dbReference type="ARBA" id="ARBA00006082"/>
    </source>
</evidence>
<dbReference type="GO" id="GO:0140664">
    <property type="term" value="F:ATP-dependent DNA damage sensor activity"/>
    <property type="evidence" value="ECO:0007669"/>
    <property type="project" value="InterPro"/>
</dbReference>
<dbReference type="GeneID" id="116196551"/>
<dbReference type="SUPFAM" id="SSF55874">
    <property type="entry name" value="ATPase domain of HSP90 chaperone/DNA topoisomerase II/histidine kinase"/>
    <property type="match status" value="1"/>
</dbReference>
<evidence type="ECO:0000259" key="4">
    <source>
        <dbReference type="SMART" id="SM00853"/>
    </source>
</evidence>
<dbReference type="GO" id="GO:0006298">
    <property type="term" value="P:mismatch repair"/>
    <property type="evidence" value="ECO:0007669"/>
    <property type="project" value="InterPro"/>
</dbReference>
<dbReference type="InterPro" id="IPR038973">
    <property type="entry name" value="MutL/Mlh/Pms-like"/>
</dbReference>
<dbReference type="GO" id="GO:0016887">
    <property type="term" value="F:ATP hydrolysis activity"/>
    <property type="evidence" value="ECO:0007669"/>
    <property type="project" value="InterPro"/>
</dbReference>
<dbReference type="SMART" id="SM00853">
    <property type="entry name" value="MutL_C"/>
    <property type="match status" value="1"/>
</dbReference>
<dbReference type="InterPro" id="IPR014721">
    <property type="entry name" value="Ribsml_uS5_D2-typ_fold_subgr"/>
</dbReference>
<dbReference type="Gene3D" id="3.30.565.10">
    <property type="entry name" value="Histidine kinase-like ATPase, C-terminal domain"/>
    <property type="match status" value="1"/>
</dbReference>
<keyword evidence="6" id="KW-1185">Reference proteome</keyword>
<dbReference type="Pfam" id="PF08676">
    <property type="entry name" value="MutL_C"/>
    <property type="match status" value="1"/>
</dbReference>
<organism evidence="6 7">
    <name type="scientific">Punica granatum</name>
    <name type="common">Pomegranate</name>
    <dbReference type="NCBI Taxonomy" id="22663"/>
    <lineage>
        <taxon>Eukaryota</taxon>
        <taxon>Viridiplantae</taxon>
        <taxon>Streptophyta</taxon>
        <taxon>Embryophyta</taxon>
        <taxon>Tracheophyta</taxon>
        <taxon>Spermatophyta</taxon>
        <taxon>Magnoliopsida</taxon>
        <taxon>eudicotyledons</taxon>
        <taxon>Gunneridae</taxon>
        <taxon>Pentapetalae</taxon>
        <taxon>rosids</taxon>
        <taxon>malvids</taxon>
        <taxon>Myrtales</taxon>
        <taxon>Lythraceae</taxon>
        <taxon>Punica</taxon>
    </lineage>
</organism>
<dbReference type="InterPro" id="IPR013507">
    <property type="entry name" value="DNA_mismatch_S5_2-like"/>
</dbReference>
<dbReference type="InterPro" id="IPR002099">
    <property type="entry name" value="MutL/Mlh/PMS"/>
</dbReference>
<gene>
    <name evidence="7" type="primary">LOC116196551</name>
</gene>
<protein>
    <submittedName>
        <fullName evidence="7">DNA mismatch repair protein MLH3 isoform X1</fullName>
    </submittedName>
</protein>
<dbReference type="Pfam" id="PF01119">
    <property type="entry name" value="DNA_mis_repair"/>
    <property type="match status" value="1"/>
</dbReference>
<name>A0A6P8CID3_PUNGR</name>
<proteinExistence type="inferred from homology"/>
<dbReference type="InterPro" id="IPR037198">
    <property type="entry name" value="MutL_C_sf"/>
</dbReference>
<dbReference type="InterPro" id="IPR014790">
    <property type="entry name" value="MutL_C"/>
</dbReference>
<dbReference type="GO" id="GO:0005524">
    <property type="term" value="F:ATP binding"/>
    <property type="evidence" value="ECO:0007669"/>
    <property type="project" value="InterPro"/>
</dbReference>
<dbReference type="RefSeq" id="XP_031382189.1">
    <property type="nucleotide sequence ID" value="XM_031526329.1"/>
</dbReference>
<dbReference type="FunFam" id="3.30.1370.100:FF:000007">
    <property type="entry name" value="MUTL protein homolog 3"/>
    <property type="match status" value="1"/>
</dbReference>
<evidence type="ECO:0000256" key="2">
    <source>
        <dbReference type="ARBA" id="ARBA00022763"/>
    </source>
</evidence>
<dbReference type="Gene3D" id="3.30.1370.100">
    <property type="entry name" value="MutL, C-terminal domain, regulatory subdomain"/>
    <property type="match status" value="1"/>
</dbReference>
<dbReference type="Gene3D" id="3.30.230.10">
    <property type="match status" value="1"/>
</dbReference>
<dbReference type="PANTHER" id="PTHR10073:SF47">
    <property type="entry name" value="DNA MISMATCH REPAIR PROTEIN MLH3"/>
    <property type="match status" value="1"/>
</dbReference>
<dbReference type="InterPro" id="IPR042120">
    <property type="entry name" value="MutL_C_dimsub"/>
</dbReference>
<reference evidence="6" key="1">
    <citation type="journal article" date="2020" name="Plant Biotechnol. J.">
        <title>The pomegranate (Punica granatum L.) draft genome dissects genetic divergence between soft- and hard-seeded cultivars.</title>
        <authorList>
            <person name="Luo X."/>
            <person name="Li H."/>
            <person name="Wu Z."/>
            <person name="Yao W."/>
            <person name="Zhao P."/>
            <person name="Cao D."/>
            <person name="Yu H."/>
            <person name="Li K."/>
            <person name="Poudel K."/>
            <person name="Zhao D."/>
            <person name="Zhang F."/>
            <person name="Xia X."/>
            <person name="Chen L."/>
            <person name="Wang Q."/>
            <person name="Jing D."/>
            <person name="Cao S."/>
        </authorList>
    </citation>
    <scope>NUCLEOTIDE SEQUENCE [LARGE SCALE GENOMIC DNA]</scope>
    <source>
        <strain evidence="6">cv. Tunisia</strain>
    </source>
</reference>
<reference evidence="7" key="2">
    <citation type="submission" date="2025-08" db="UniProtKB">
        <authorList>
            <consortium name="RefSeq"/>
        </authorList>
    </citation>
    <scope>IDENTIFICATION</scope>
    <source>
        <tissue evidence="7">Leaf</tissue>
    </source>
</reference>
<dbReference type="SUPFAM" id="SSF118116">
    <property type="entry name" value="DNA mismatch repair protein MutL"/>
    <property type="match status" value="1"/>
</dbReference>
<feature type="region of interest" description="Disordered" evidence="3">
    <location>
        <begin position="714"/>
        <end position="733"/>
    </location>
</feature>
<evidence type="ECO:0000259" key="5">
    <source>
        <dbReference type="SMART" id="SM01340"/>
    </source>
</evidence>
<dbReference type="InterPro" id="IPR036890">
    <property type="entry name" value="HATPase_C_sf"/>
</dbReference>
<evidence type="ECO:0000313" key="7">
    <source>
        <dbReference type="RefSeq" id="XP_031382189.1"/>
    </source>
</evidence>
<dbReference type="Gene3D" id="3.30.1540.20">
    <property type="entry name" value="MutL, C-terminal domain, dimerisation subdomain"/>
    <property type="match status" value="1"/>
</dbReference>
<dbReference type="SUPFAM" id="SSF54211">
    <property type="entry name" value="Ribosomal protein S5 domain 2-like"/>
    <property type="match status" value="1"/>
</dbReference>
<evidence type="ECO:0000313" key="6">
    <source>
        <dbReference type="Proteomes" id="UP000515151"/>
    </source>
</evidence>
<sequence length="1118" mass="125480">MTTIKPLPQSLSSLVRSGIVLFDLTRVVEELVFNSLDASAKKVSVFVGVGNFSLKVVDNGSGVTRDDLVLLGGRYATSKCWPSDDTGTTFGSFGSRGEALASISDVSLIEMITKTHGSPNGYRKILKGCKCLHLGIDDDIQDVGTTVIVRDLFYNQPIRRKYIQSSPRKVLDSIKKCILRIALVNTEISFKVVDIESGNELLCTEPSSSPLSLLQRTFGIDICNALRELKASEGVLNLTGHISGPGDDFSFKAFQYVYINSQFICKGPIHKAVNQLAAKFEFSNSWDTFGLPNGKRNRPRACPAYLLRLSCPRSLYDLSFEPSKTCVEFKDWNPILAFVENAVQQFWKEREPEGRYSHTFSEASGQNLENCVSGREGRTMHGNFESVKKKFRFKGDHSLSSFLPDLPSEETNHFSGVDKLEIPFQDCDPSRVKFTEQRNEIDSFLHIDHFLHRDYSPVVKCRSSGILRGEDNQCRFNNTFCFNDASFGCAEGNVLGEERRRDSYLRVNCLSSAWKEKSHDINSIISNEPGHRSLSFDSPEDFVMGRERKKPFLQSCSSQVNLPLNGLHFPSDKGFQTDDFKRKQKQVNPRDDDIHLPRLFPMMSWHEEERDSLLIDNDTSYRYTRPLMEEDSFSWSCDLTEVQNASSSGCSLNSNWSSVISDPLPKDTWDGLFHVDGTAPKSSLSSKRTSYEHPPDKMGCKFWVREETSDISRGEVFEQNHAQGKRSRRSYSAPPFHRQKRWFDSLSHLRLVDRMKPDTETCLDAFSCPGAGKLEGGTIHCSAAKQQSSAVSFSDRQEIQKYFEVDPGGTENDKDSILGEIQESRDSGVKWRETCLQTRSKPLEGHDESNILDISSGFLHLAGDSLVPKSISKDCLFNAKVLQQVDKKFIPVVGGGALVVIDQHAADERIRLEDLRQKVLSGEVKTISYLDSEKELLLPEIGYQLLRDYGEQIKEWGWICNIHSQCSGSFTKNLNLINRQRTAITLLAVPCILGVNLTDVDLLEFLQQLVDTDGASTMPPAVVRVLNLKACRGAIMFGDSLLPSECSLIVEELKQTSLCFQCAHGRPTTVPLVNLDALHKQIPKLCGVNAPSNEPWHGLRRHGLSLQRSARRLRLAMS</sequence>
<feature type="domain" description="MutL C-terminal dimerisation" evidence="4">
    <location>
        <begin position="881"/>
        <end position="1041"/>
    </location>
</feature>
<accession>A0A6P8CID3</accession>
<dbReference type="GO" id="GO:0032300">
    <property type="term" value="C:mismatch repair complex"/>
    <property type="evidence" value="ECO:0007669"/>
    <property type="project" value="InterPro"/>
</dbReference>
<comment type="similarity">
    <text evidence="1">Belongs to the DNA mismatch repair MutL/HexB family.</text>
</comment>